<dbReference type="Gene3D" id="3.40.710.10">
    <property type="entry name" value="DD-peptidase/beta-lactamase superfamily"/>
    <property type="match status" value="1"/>
</dbReference>
<organism evidence="3 4">
    <name type="scientific">Microbulbifer rhizosphaerae</name>
    <dbReference type="NCBI Taxonomy" id="1562603"/>
    <lineage>
        <taxon>Bacteria</taxon>
        <taxon>Pseudomonadati</taxon>
        <taxon>Pseudomonadota</taxon>
        <taxon>Gammaproteobacteria</taxon>
        <taxon>Cellvibrionales</taxon>
        <taxon>Microbulbiferaceae</taxon>
        <taxon>Microbulbifer</taxon>
    </lineage>
</organism>
<dbReference type="AlphaFoldDB" id="A0A7W4WF35"/>
<dbReference type="PANTHER" id="PTHR46825">
    <property type="entry name" value="D-ALANYL-D-ALANINE-CARBOXYPEPTIDASE/ENDOPEPTIDASE AMPH"/>
    <property type="match status" value="1"/>
</dbReference>
<sequence>MILGRVISFTLICAMGLSAQAADWQTQIADFGERLVALGAVPGMGIAVVRGDRVVYRHGFGTADVNSGRAVNNDTYFYIASSTKALTATAVVLRAARGELDLEVPLIDYLPELKGTAWESQRVTLDDLLAMRHGMDDRWPVILRTAYSGDFTRAKLIELLKEYQPSENGKRFNYDNLGYNLLGLVLGGNGEHGWKQAVNTEVLAPLGMGQTRARISNLLPEQIAMPHTVATTPISRIPILKADANLHAAGGHFSTASSLARFVAAQISRGSLHSKRIFAEAPLLLTQKRHAKQDRQFGDYHRSGWGYGWDIGDYRGETLLHRFGAFGGYRAHMSFMPEHDIGVVVLANAATPAADLMANTIYELLLGTKGAVERFATRLNEMERWLAGYREGYAKHLHERKQRAAPLPHSLEVYAGTYKNAELGTMQWLLGETGLKVRMGVAHSPVEIYDASDNAFRIEITGGGSVAQFLMDPSGEINGVRFLDREFVKQH</sequence>
<evidence type="ECO:0000313" key="3">
    <source>
        <dbReference type="EMBL" id="MBB3063060.1"/>
    </source>
</evidence>
<dbReference type="InterPro" id="IPR012338">
    <property type="entry name" value="Beta-lactam/transpept-like"/>
</dbReference>
<evidence type="ECO:0000256" key="1">
    <source>
        <dbReference type="SAM" id="SignalP"/>
    </source>
</evidence>
<keyword evidence="1" id="KW-0732">Signal</keyword>
<keyword evidence="4" id="KW-1185">Reference proteome</keyword>
<dbReference type="RefSeq" id="WP_183462919.1">
    <property type="nucleotide sequence ID" value="NZ_JACHWZ010000023.1"/>
</dbReference>
<evidence type="ECO:0000313" key="4">
    <source>
        <dbReference type="Proteomes" id="UP000535937"/>
    </source>
</evidence>
<name>A0A7W4WF35_9GAMM</name>
<feature type="chain" id="PRO_5031138993" evidence="1">
    <location>
        <begin position="22"/>
        <end position="491"/>
    </location>
</feature>
<accession>A0A7W4WF35</accession>
<dbReference type="InterPro" id="IPR050491">
    <property type="entry name" value="AmpC-like"/>
</dbReference>
<dbReference type="EMBL" id="JACHWZ010000023">
    <property type="protein sequence ID" value="MBB3063060.1"/>
    <property type="molecule type" value="Genomic_DNA"/>
</dbReference>
<dbReference type="Proteomes" id="UP000535937">
    <property type="component" value="Unassembled WGS sequence"/>
</dbReference>
<dbReference type="InterPro" id="IPR001466">
    <property type="entry name" value="Beta-lactam-related"/>
</dbReference>
<reference evidence="3 4" key="1">
    <citation type="submission" date="2020-08" db="EMBL/GenBank/DDBJ databases">
        <title>Genomic Encyclopedia of Type Strains, Phase III (KMG-III): the genomes of soil and plant-associated and newly described type strains.</title>
        <authorList>
            <person name="Whitman W."/>
        </authorList>
    </citation>
    <scope>NUCLEOTIDE SEQUENCE [LARGE SCALE GENOMIC DNA]</scope>
    <source>
        <strain evidence="3 4">CECT 8799</strain>
    </source>
</reference>
<gene>
    <name evidence="3" type="ORF">FHS09_003912</name>
</gene>
<feature type="signal peptide" evidence="1">
    <location>
        <begin position="1"/>
        <end position="21"/>
    </location>
</feature>
<dbReference type="SUPFAM" id="SSF56601">
    <property type="entry name" value="beta-lactamase/transpeptidase-like"/>
    <property type="match status" value="1"/>
</dbReference>
<feature type="domain" description="Beta-lactamase-related" evidence="2">
    <location>
        <begin position="36"/>
        <end position="364"/>
    </location>
</feature>
<proteinExistence type="predicted"/>
<dbReference type="PANTHER" id="PTHR46825:SF9">
    <property type="entry name" value="BETA-LACTAMASE-RELATED DOMAIN-CONTAINING PROTEIN"/>
    <property type="match status" value="1"/>
</dbReference>
<protein>
    <submittedName>
        <fullName evidence="3">CubicO group peptidase (Beta-lactamase class C family)</fullName>
    </submittedName>
</protein>
<comment type="caution">
    <text evidence="3">The sequence shown here is derived from an EMBL/GenBank/DDBJ whole genome shotgun (WGS) entry which is preliminary data.</text>
</comment>
<evidence type="ECO:0000259" key="2">
    <source>
        <dbReference type="Pfam" id="PF00144"/>
    </source>
</evidence>
<dbReference type="Pfam" id="PF00144">
    <property type="entry name" value="Beta-lactamase"/>
    <property type="match status" value="1"/>
</dbReference>